<keyword evidence="1" id="KW-0812">Transmembrane</keyword>
<keyword evidence="1" id="KW-0472">Membrane</keyword>
<accession>A0ABU1DGP6</accession>
<dbReference type="Proteomes" id="UP001181622">
    <property type="component" value="Unassembled WGS sequence"/>
</dbReference>
<organism evidence="2 3">
    <name type="scientific">Chelatococcus sambhunathii</name>
    <dbReference type="NCBI Taxonomy" id="363953"/>
    <lineage>
        <taxon>Bacteria</taxon>
        <taxon>Pseudomonadati</taxon>
        <taxon>Pseudomonadota</taxon>
        <taxon>Alphaproteobacteria</taxon>
        <taxon>Hyphomicrobiales</taxon>
        <taxon>Chelatococcaceae</taxon>
        <taxon>Chelatococcus</taxon>
    </lineage>
</organism>
<sequence>MRAMMRVCRALTRFRTDERGATAIEYAMIAVGIGIAVAATVFGVGTSLKVNFYDKMNAAVQN</sequence>
<dbReference type="EMBL" id="JADBEO010000023">
    <property type="protein sequence ID" value="MDR4307302.1"/>
    <property type="molecule type" value="Genomic_DNA"/>
</dbReference>
<keyword evidence="1" id="KW-1133">Transmembrane helix</keyword>
<name>A0ABU1DGP6_9HYPH</name>
<feature type="transmembrane region" description="Helical" evidence="1">
    <location>
        <begin position="21"/>
        <end position="44"/>
    </location>
</feature>
<protein>
    <submittedName>
        <fullName evidence="2">Flp family type IVb pilin</fullName>
    </submittedName>
</protein>
<comment type="caution">
    <text evidence="2">The sequence shown here is derived from an EMBL/GenBank/DDBJ whole genome shotgun (WGS) entry which is preliminary data.</text>
</comment>
<evidence type="ECO:0000313" key="2">
    <source>
        <dbReference type="EMBL" id="MDR4307302.1"/>
    </source>
</evidence>
<reference evidence="2" key="1">
    <citation type="submission" date="2020-10" db="EMBL/GenBank/DDBJ databases">
        <authorList>
            <person name="Abbas A."/>
            <person name="Razzaq R."/>
            <person name="Waqas M."/>
            <person name="Abbas N."/>
            <person name="Nielsen T.K."/>
            <person name="Hansen L.H."/>
            <person name="Hussain S."/>
            <person name="Shahid M."/>
        </authorList>
    </citation>
    <scope>NUCLEOTIDE SEQUENCE</scope>
    <source>
        <strain evidence="2">S14</strain>
    </source>
</reference>
<keyword evidence="3" id="KW-1185">Reference proteome</keyword>
<gene>
    <name evidence="2" type="ORF">IHQ68_11810</name>
</gene>
<proteinExistence type="predicted"/>
<dbReference type="Pfam" id="PF04964">
    <property type="entry name" value="Flp_Fap"/>
    <property type="match status" value="1"/>
</dbReference>
<dbReference type="InterPro" id="IPR007047">
    <property type="entry name" value="Flp_Fap"/>
</dbReference>
<evidence type="ECO:0000256" key="1">
    <source>
        <dbReference type="SAM" id="Phobius"/>
    </source>
</evidence>
<evidence type="ECO:0000313" key="3">
    <source>
        <dbReference type="Proteomes" id="UP001181622"/>
    </source>
</evidence>